<reference evidence="2 3" key="1">
    <citation type="submission" date="2019-06" db="EMBL/GenBank/DDBJ databases">
        <title>Cerasibacillus sp. nov., isolated from maize field.</title>
        <authorList>
            <person name="Lin S.-Y."/>
            <person name="Tsai C.-F."/>
            <person name="Young C.-C."/>
        </authorList>
    </citation>
    <scope>NUCLEOTIDE SEQUENCE [LARGE SCALE GENOMIC DNA]</scope>
    <source>
        <strain evidence="2 3">CC-CFT480</strain>
    </source>
</reference>
<protein>
    <submittedName>
        <fullName evidence="2">YqzE family protein</fullName>
    </submittedName>
</protein>
<organism evidence="2 3">
    <name type="scientific">Cerasibacillus terrae</name>
    <dbReference type="NCBI Taxonomy" id="2498845"/>
    <lineage>
        <taxon>Bacteria</taxon>
        <taxon>Bacillati</taxon>
        <taxon>Bacillota</taxon>
        <taxon>Bacilli</taxon>
        <taxon>Bacillales</taxon>
        <taxon>Bacillaceae</taxon>
        <taxon>Cerasibacillus</taxon>
    </lineage>
</organism>
<evidence type="ECO:0000313" key="2">
    <source>
        <dbReference type="EMBL" id="TXL67962.1"/>
    </source>
</evidence>
<dbReference type="EMBL" id="VDUW01000001">
    <property type="protein sequence ID" value="TXL67962.1"/>
    <property type="molecule type" value="Genomic_DNA"/>
</dbReference>
<evidence type="ECO:0000256" key="1">
    <source>
        <dbReference type="SAM" id="MobiDB-lite"/>
    </source>
</evidence>
<dbReference type="Proteomes" id="UP000321574">
    <property type="component" value="Unassembled WGS sequence"/>
</dbReference>
<dbReference type="AlphaFoldDB" id="A0A5C8P3N3"/>
<gene>
    <name evidence="2" type="ORF">FHP05_02770</name>
</gene>
<dbReference type="InterPro" id="IPR025622">
    <property type="entry name" value="YqzE"/>
</dbReference>
<keyword evidence="3" id="KW-1185">Reference proteome</keyword>
<dbReference type="RefSeq" id="WP_147665699.1">
    <property type="nucleotide sequence ID" value="NZ_VDUW01000001.1"/>
</dbReference>
<dbReference type="Pfam" id="PF14038">
    <property type="entry name" value="YqzE"/>
    <property type="match status" value="1"/>
</dbReference>
<name>A0A5C8P3N3_9BACI</name>
<evidence type="ECO:0000313" key="3">
    <source>
        <dbReference type="Proteomes" id="UP000321574"/>
    </source>
</evidence>
<accession>A0A5C8P3N3</accession>
<feature type="region of interest" description="Disordered" evidence="1">
    <location>
        <begin position="21"/>
        <end position="41"/>
    </location>
</feature>
<feature type="compositionally biased region" description="Basic and acidic residues" evidence="1">
    <location>
        <begin position="22"/>
        <end position="33"/>
    </location>
</feature>
<sequence>MSFNDVIKSLTVQAVEFLNSSPKERKEKKEKMKASMKKPTHSTYSNKWFGVLPFVVKSSFKQKEK</sequence>
<comment type="caution">
    <text evidence="2">The sequence shown here is derived from an EMBL/GenBank/DDBJ whole genome shotgun (WGS) entry which is preliminary data.</text>
</comment>
<proteinExistence type="predicted"/>